<evidence type="ECO:0000313" key="2">
    <source>
        <dbReference type="Proteomes" id="UP001160334"/>
    </source>
</evidence>
<keyword evidence="2" id="KW-1185">Reference proteome</keyword>
<name>A0ABT6M6L7_9NOCA</name>
<protein>
    <submittedName>
        <fullName evidence="1">Uncharacterized protein</fullName>
    </submittedName>
</protein>
<dbReference type="RefSeq" id="WP_280758939.1">
    <property type="nucleotide sequence ID" value="NZ_JARXVC010000002.1"/>
</dbReference>
<dbReference type="EMBL" id="JARXVC010000002">
    <property type="protein sequence ID" value="MDH6279539.1"/>
    <property type="molecule type" value="Genomic_DNA"/>
</dbReference>
<evidence type="ECO:0000313" key="1">
    <source>
        <dbReference type="EMBL" id="MDH6279539.1"/>
    </source>
</evidence>
<comment type="caution">
    <text evidence="1">The sequence shown here is derived from an EMBL/GenBank/DDBJ whole genome shotgun (WGS) entry which is preliminary data.</text>
</comment>
<accession>A0ABT6M6L7</accession>
<reference evidence="1 2" key="1">
    <citation type="submission" date="2023-04" db="EMBL/GenBank/DDBJ databases">
        <title>Forest soil microbial communities from Buena Vista Peninsula, Colon Province, Panama.</title>
        <authorList>
            <person name="Bouskill N."/>
        </authorList>
    </citation>
    <scope>NUCLEOTIDE SEQUENCE [LARGE SCALE GENOMIC DNA]</scope>
    <source>
        <strain evidence="1 2">CFH S0262</strain>
    </source>
</reference>
<dbReference type="Proteomes" id="UP001160334">
    <property type="component" value="Unassembled WGS sequence"/>
</dbReference>
<sequence>MALSDEEFRKTLGDHVRGLCELLDVPVPERTIRLDISRDGLRIEYGDMQEGTYVERSVQRHGPVKFRPLDE</sequence>
<proteinExistence type="predicted"/>
<organism evidence="1 2">
    <name type="scientific">Prescottella agglutinans</name>
    <dbReference type="NCBI Taxonomy" id="1644129"/>
    <lineage>
        <taxon>Bacteria</taxon>
        <taxon>Bacillati</taxon>
        <taxon>Actinomycetota</taxon>
        <taxon>Actinomycetes</taxon>
        <taxon>Mycobacteriales</taxon>
        <taxon>Nocardiaceae</taxon>
        <taxon>Prescottella</taxon>
    </lineage>
</organism>
<gene>
    <name evidence="1" type="ORF">M2280_000748</name>
</gene>